<evidence type="ECO:0000313" key="9">
    <source>
        <dbReference type="Proteomes" id="UP001208570"/>
    </source>
</evidence>
<feature type="compositionally biased region" description="Basic and acidic residues" evidence="6">
    <location>
        <begin position="169"/>
        <end position="186"/>
    </location>
</feature>
<dbReference type="GO" id="GO:0032281">
    <property type="term" value="C:AMPA glutamate receptor complex"/>
    <property type="evidence" value="ECO:0007669"/>
    <property type="project" value="TreeGrafter"/>
</dbReference>
<dbReference type="GO" id="GO:0019226">
    <property type="term" value="P:transmission of nerve impulse"/>
    <property type="evidence" value="ECO:0007669"/>
    <property type="project" value="TreeGrafter"/>
</dbReference>
<reference evidence="8" key="1">
    <citation type="journal article" date="2023" name="Mol. Biol. Evol.">
        <title>Third-Generation Sequencing Reveals the Adaptive Role of the Epigenome in Three Deep-Sea Polychaetes.</title>
        <authorList>
            <person name="Perez M."/>
            <person name="Aroh O."/>
            <person name="Sun Y."/>
            <person name="Lan Y."/>
            <person name="Juniper S.K."/>
            <person name="Young C.R."/>
            <person name="Angers B."/>
            <person name="Qian P.Y."/>
        </authorList>
    </citation>
    <scope>NUCLEOTIDE SEQUENCE</scope>
    <source>
        <strain evidence="8">P08H-3</strain>
    </source>
</reference>
<comment type="caution">
    <text evidence="8">The sequence shown here is derived from an EMBL/GenBank/DDBJ whole genome shotgun (WGS) entry which is preliminary data.</text>
</comment>
<dbReference type="GO" id="GO:0098970">
    <property type="term" value="P:postsynaptic neurotransmitter receptor diffusion trapping"/>
    <property type="evidence" value="ECO:0007669"/>
    <property type="project" value="TreeGrafter"/>
</dbReference>
<evidence type="ECO:0000256" key="3">
    <source>
        <dbReference type="ARBA" id="ARBA00022692"/>
    </source>
</evidence>
<keyword evidence="4 7" id="KW-1133">Transmembrane helix</keyword>
<proteinExistence type="inferred from homology"/>
<feature type="compositionally biased region" description="Polar residues" evidence="6">
    <location>
        <begin position="125"/>
        <end position="141"/>
    </location>
</feature>
<dbReference type="Pfam" id="PF00822">
    <property type="entry name" value="PMP22_Claudin"/>
    <property type="match status" value="1"/>
</dbReference>
<keyword evidence="9" id="KW-1185">Reference proteome</keyword>
<dbReference type="GO" id="GO:0098839">
    <property type="term" value="C:postsynaptic density membrane"/>
    <property type="evidence" value="ECO:0007669"/>
    <property type="project" value="TreeGrafter"/>
</dbReference>
<keyword evidence="3 7" id="KW-0812">Transmembrane</keyword>
<dbReference type="GO" id="GO:0005245">
    <property type="term" value="F:voltage-gated calcium channel activity"/>
    <property type="evidence" value="ECO:0007669"/>
    <property type="project" value="TreeGrafter"/>
</dbReference>
<dbReference type="Gene3D" id="1.20.140.150">
    <property type="match status" value="1"/>
</dbReference>
<dbReference type="Proteomes" id="UP001208570">
    <property type="component" value="Unassembled WGS sequence"/>
</dbReference>
<evidence type="ECO:0000256" key="1">
    <source>
        <dbReference type="ARBA" id="ARBA00004141"/>
    </source>
</evidence>
<keyword evidence="5 7" id="KW-0472">Membrane</keyword>
<evidence type="ECO:0000256" key="4">
    <source>
        <dbReference type="ARBA" id="ARBA00022989"/>
    </source>
</evidence>
<comment type="subcellular location">
    <subcellularLocation>
        <location evidence="1">Membrane</location>
        <topology evidence="1">Multi-pass membrane protein</topology>
    </subcellularLocation>
</comment>
<dbReference type="AlphaFoldDB" id="A0AAD9KE47"/>
<evidence type="ECO:0000256" key="5">
    <source>
        <dbReference type="ARBA" id="ARBA00023136"/>
    </source>
</evidence>
<dbReference type="GO" id="GO:0099590">
    <property type="term" value="P:neurotransmitter receptor internalization"/>
    <property type="evidence" value="ECO:0007669"/>
    <property type="project" value="TreeGrafter"/>
</dbReference>
<dbReference type="GO" id="GO:0051968">
    <property type="term" value="P:positive regulation of synaptic transmission, glutamatergic"/>
    <property type="evidence" value="ECO:0007669"/>
    <property type="project" value="TreeGrafter"/>
</dbReference>
<feature type="transmembrane region" description="Helical" evidence="7">
    <location>
        <begin position="14"/>
        <end position="41"/>
    </location>
</feature>
<dbReference type="InterPro" id="IPR004031">
    <property type="entry name" value="PMP22/EMP/MP20/Claudin"/>
</dbReference>
<accession>A0AAD9KE47</accession>
<evidence type="ECO:0000313" key="8">
    <source>
        <dbReference type="EMBL" id="KAK2169400.1"/>
    </source>
</evidence>
<dbReference type="PANTHER" id="PTHR12107">
    <property type="entry name" value="VOLTAGE-DEPENDENT CALCIUM CHANNEL GAMMA SUBUNIT"/>
    <property type="match status" value="1"/>
</dbReference>
<evidence type="ECO:0000256" key="2">
    <source>
        <dbReference type="ARBA" id="ARBA00007111"/>
    </source>
</evidence>
<dbReference type="PRINTS" id="PR01792">
    <property type="entry name" value="VDCCGAMMA"/>
</dbReference>
<evidence type="ECO:0000256" key="7">
    <source>
        <dbReference type="SAM" id="Phobius"/>
    </source>
</evidence>
<evidence type="ECO:0000256" key="6">
    <source>
        <dbReference type="SAM" id="MobiDB-lite"/>
    </source>
</evidence>
<feature type="transmembrane region" description="Helical" evidence="7">
    <location>
        <begin position="61"/>
        <end position="88"/>
    </location>
</feature>
<dbReference type="InterPro" id="IPR008368">
    <property type="entry name" value="VDCC_gsu"/>
</dbReference>
<dbReference type="GO" id="GO:0016247">
    <property type="term" value="F:channel regulator activity"/>
    <property type="evidence" value="ECO:0007669"/>
    <property type="project" value="TreeGrafter"/>
</dbReference>
<protein>
    <submittedName>
        <fullName evidence="8">Uncharacterized protein</fullName>
    </submittedName>
</protein>
<dbReference type="GO" id="GO:0098943">
    <property type="term" value="P:neurotransmitter receptor transport, postsynaptic endosome to lysosome"/>
    <property type="evidence" value="ECO:0007669"/>
    <property type="project" value="TreeGrafter"/>
</dbReference>
<feature type="compositionally biased region" description="Basic residues" evidence="6">
    <location>
        <begin position="113"/>
        <end position="122"/>
    </location>
</feature>
<name>A0AAD9KE47_9ANNE</name>
<gene>
    <name evidence="8" type="ORF">LSH36_10g06028</name>
</gene>
<feature type="region of interest" description="Disordered" evidence="6">
    <location>
        <begin position="107"/>
        <end position="141"/>
    </location>
</feature>
<sequence>MVCFVGHCNQKRKVLTFVAGILFVVGGLSTLTGIILFIGAITGEVGNKPQNTMDEPKFEYWYGSSFVLTVCSFIASELTGVLSVYLYISRHTHAYKKKQEHLTIVEANERQPHANRARRARSHSGDNSPSHSDTYYTYTPMSDTSKEMSNYTIPRDFSRHTVSTSAETHLSKEHSLHSVRDMDTYSRRTTPV</sequence>
<comment type="similarity">
    <text evidence="2">Belongs to the PMP-22/EMP/MP20 family. CACNG subfamily.</text>
</comment>
<feature type="region of interest" description="Disordered" evidence="6">
    <location>
        <begin position="160"/>
        <end position="192"/>
    </location>
</feature>
<dbReference type="EMBL" id="JAODUP010000010">
    <property type="protein sequence ID" value="KAK2169400.1"/>
    <property type="molecule type" value="Genomic_DNA"/>
</dbReference>
<dbReference type="PANTHER" id="PTHR12107:SF0">
    <property type="entry name" value="STARGAZIN (MAMMALIAN CALCIUM CHANNEL) HOMOLOG"/>
    <property type="match status" value="1"/>
</dbReference>
<organism evidence="8 9">
    <name type="scientific">Paralvinella palmiformis</name>
    <dbReference type="NCBI Taxonomy" id="53620"/>
    <lineage>
        <taxon>Eukaryota</taxon>
        <taxon>Metazoa</taxon>
        <taxon>Spiralia</taxon>
        <taxon>Lophotrochozoa</taxon>
        <taxon>Annelida</taxon>
        <taxon>Polychaeta</taxon>
        <taxon>Sedentaria</taxon>
        <taxon>Canalipalpata</taxon>
        <taxon>Terebellida</taxon>
        <taxon>Terebelliformia</taxon>
        <taxon>Alvinellidae</taxon>
        <taxon>Paralvinella</taxon>
    </lineage>
</organism>
<dbReference type="InterPro" id="IPR051072">
    <property type="entry name" value="CACNG_subunit"/>
</dbReference>